<keyword evidence="2" id="KW-1185">Reference proteome</keyword>
<dbReference type="OrthoDB" id="6430261at2759"/>
<protein>
    <submittedName>
        <fullName evidence="1">Uncharacterized protein</fullName>
    </submittedName>
</protein>
<comment type="caution">
    <text evidence="1">The sequence shown here is derived from an EMBL/GenBank/DDBJ whole genome shotgun (WGS) entry which is preliminary data.</text>
</comment>
<sequence length="207" mass="24786">MKETILQQKFLRKSEDFFPKGMFNDRMMEPEGNFFVKNRGLYIPPPTQHIDENTIPEDGFEFIHKERLEDELVHSKAHSPMKKLEVYGKEKVRWNGASFSWDPNCVQKFDTHDTGAPGHLPLLSRILYYGQVEVEMLITYLYQWFLEIGVEKSMCMWLYALFACLEKPVDANFQEVLENFHIDCKRYLKFDYKYDVRVYFILVLLYH</sequence>
<evidence type="ECO:0000313" key="1">
    <source>
        <dbReference type="EMBL" id="GFQ71925.1"/>
    </source>
</evidence>
<dbReference type="EMBL" id="BMAO01011200">
    <property type="protein sequence ID" value="GFQ71925.1"/>
    <property type="molecule type" value="Genomic_DNA"/>
</dbReference>
<reference evidence="1" key="1">
    <citation type="submission" date="2020-07" db="EMBL/GenBank/DDBJ databases">
        <title>Multicomponent nature underlies the extraordinary mechanical properties of spider dragline silk.</title>
        <authorList>
            <person name="Kono N."/>
            <person name="Nakamura H."/>
            <person name="Mori M."/>
            <person name="Yoshida Y."/>
            <person name="Ohtoshi R."/>
            <person name="Malay A.D."/>
            <person name="Moran D.A.P."/>
            <person name="Tomita M."/>
            <person name="Numata K."/>
            <person name="Arakawa K."/>
        </authorList>
    </citation>
    <scope>NUCLEOTIDE SEQUENCE</scope>
</reference>
<dbReference type="Proteomes" id="UP000887116">
    <property type="component" value="Unassembled WGS sequence"/>
</dbReference>
<accession>A0A8X6I6X4</accession>
<evidence type="ECO:0000313" key="2">
    <source>
        <dbReference type="Proteomes" id="UP000887116"/>
    </source>
</evidence>
<dbReference type="GO" id="GO:0000387">
    <property type="term" value="P:spliceosomal snRNP assembly"/>
    <property type="evidence" value="ECO:0007669"/>
    <property type="project" value="InterPro"/>
</dbReference>
<organism evidence="1 2">
    <name type="scientific">Trichonephila clavata</name>
    <name type="common">Joro spider</name>
    <name type="synonym">Nephila clavata</name>
    <dbReference type="NCBI Taxonomy" id="2740835"/>
    <lineage>
        <taxon>Eukaryota</taxon>
        <taxon>Metazoa</taxon>
        <taxon>Ecdysozoa</taxon>
        <taxon>Arthropoda</taxon>
        <taxon>Chelicerata</taxon>
        <taxon>Arachnida</taxon>
        <taxon>Araneae</taxon>
        <taxon>Araneomorphae</taxon>
        <taxon>Entelegynae</taxon>
        <taxon>Araneoidea</taxon>
        <taxon>Nephilidae</taxon>
        <taxon>Trichonephila</taxon>
    </lineage>
</organism>
<name>A0A8X6I6X4_TRICU</name>
<dbReference type="Pfam" id="PF04938">
    <property type="entry name" value="SIP1"/>
    <property type="match status" value="1"/>
</dbReference>
<gene>
    <name evidence="1" type="ORF">TNCT_419451</name>
</gene>
<dbReference type="AlphaFoldDB" id="A0A8X6I6X4"/>
<proteinExistence type="predicted"/>
<dbReference type="Gene3D" id="1.20.58.1070">
    <property type="match status" value="1"/>
</dbReference>
<dbReference type="InterPro" id="IPR035426">
    <property type="entry name" value="Gemin2/Brr1"/>
</dbReference>